<dbReference type="GO" id="GO:0005739">
    <property type="term" value="C:mitochondrion"/>
    <property type="evidence" value="ECO:0007669"/>
    <property type="project" value="TreeGrafter"/>
</dbReference>
<dbReference type="EMBL" id="JANJYI010000002">
    <property type="protein sequence ID" value="KAK2660897.1"/>
    <property type="molecule type" value="Genomic_DNA"/>
</dbReference>
<keyword evidence="4" id="KW-1185">Reference proteome</keyword>
<dbReference type="GO" id="GO:0016887">
    <property type="term" value="F:ATP hydrolysis activity"/>
    <property type="evidence" value="ECO:0007669"/>
    <property type="project" value="InterPro"/>
</dbReference>
<evidence type="ECO:0000256" key="2">
    <source>
        <dbReference type="ARBA" id="ARBA00022840"/>
    </source>
</evidence>
<dbReference type="InterPro" id="IPR005654">
    <property type="entry name" value="ATPase_AFG1-like"/>
</dbReference>
<evidence type="ECO:0000256" key="1">
    <source>
        <dbReference type="ARBA" id="ARBA00022741"/>
    </source>
</evidence>
<evidence type="ECO:0000313" key="4">
    <source>
        <dbReference type="Proteomes" id="UP001280121"/>
    </source>
</evidence>
<dbReference type="AlphaFoldDB" id="A0AAE0CRM0"/>
<comment type="caution">
    <text evidence="3">The sequence shown here is derived from an EMBL/GenBank/DDBJ whole genome shotgun (WGS) entry which is preliminary data.</text>
</comment>
<reference evidence="3" key="1">
    <citation type="journal article" date="2023" name="Plant J.">
        <title>Genome sequences and population genomics provide insights into the demographic history, inbreeding, and mutation load of two 'living fossil' tree species of Dipteronia.</title>
        <authorList>
            <person name="Feng Y."/>
            <person name="Comes H.P."/>
            <person name="Chen J."/>
            <person name="Zhu S."/>
            <person name="Lu R."/>
            <person name="Zhang X."/>
            <person name="Li P."/>
            <person name="Qiu J."/>
            <person name="Olsen K.M."/>
            <person name="Qiu Y."/>
        </authorList>
    </citation>
    <scope>NUCLEOTIDE SEQUENCE</scope>
    <source>
        <strain evidence="3">KIB01</strain>
    </source>
</reference>
<dbReference type="PANTHER" id="PTHR12169:SF6">
    <property type="entry name" value="AFG1-LIKE ATPASE"/>
    <property type="match status" value="1"/>
</dbReference>
<evidence type="ECO:0000313" key="3">
    <source>
        <dbReference type="EMBL" id="KAK2660897.1"/>
    </source>
</evidence>
<gene>
    <name evidence="3" type="ORF">Ddye_007430</name>
</gene>
<accession>A0AAE0CRM0</accession>
<dbReference type="GO" id="GO:0005524">
    <property type="term" value="F:ATP binding"/>
    <property type="evidence" value="ECO:0007669"/>
    <property type="project" value="UniProtKB-KW"/>
</dbReference>
<sequence length="191" mass="22074">MVLSLLFAVKLANWEKNREDKRHKLLMEEAEQQQQQGGKTMPMDMFYGATEGIVKHRQRFHFHDHEVNFWLAAEERNKQVVQMKNILPAVADKFLVDQQADNRGASILCFDEIQDYEEEEDEEINGEAPERDAYCTYSMLIFASDREMAVKASPDRRMVEGRGDFGQKSTTLTSIVPSLQGLLLPLRHLNL</sequence>
<keyword evidence="1" id="KW-0547">Nucleotide-binding</keyword>
<organism evidence="3 4">
    <name type="scientific">Dipteronia dyeriana</name>
    <dbReference type="NCBI Taxonomy" id="168575"/>
    <lineage>
        <taxon>Eukaryota</taxon>
        <taxon>Viridiplantae</taxon>
        <taxon>Streptophyta</taxon>
        <taxon>Embryophyta</taxon>
        <taxon>Tracheophyta</taxon>
        <taxon>Spermatophyta</taxon>
        <taxon>Magnoliopsida</taxon>
        <taxon>eudicotyledons</taxon>
        <taxon>Gunneridae</taxon>
        <taxon>Pentapetalae</taxon>
        <taxon>rosids</taxon>
        <taxon>malvids</taxon>
        <taxon>Sapindales</taxon>
        <taxon>Sapindaceae</taxon>
        <taxon>Hippocastanoideae</taxon>
        <taxon>Acereae</taxon>
        <taxon>Dipteronia</taxon>
    </lineage>
</organism>
<proteinExistence type="predicted"/>
<dbReference type="Proteomes" id="UP001280121">
    <property type="component" value="Unassembled WGS sequence"/>
</dbReference>
<name>A0AAE0CRM0_9ROSI</name>
<dbReference type="PANTHER" id="PTHR12169">
    <property type="entry name" value="ATPASE N2B"/>
    <property type="match status" value="1"/>
</dbReference>
<protein>
    <submittedName>
        <fullName evidence="3">Uncharacterized protein</fullName>
    </submittedName>
</protein>
<keyword evidence="2" id="KW-0067">ATP-binding</keyword>